<dbReference type="AlphaFoldDB" id="A0A2I0IZ57"/>
<feature type="compositionally biased region" description="Basic and acidic residues" evidence="1">
    <location>
        <begin position="30"/>
        <end position="48"/>
    </location>
</feature>
<comment type="caution">
    <text evidence="2">The sequence shown here is derived from an EMBL/GenBank/DDBJ whole genome shotgun (WGS) entry which is preliminary data.</text>
</comment>
<reference evidence="2 3" key="1">
    <citation type="submission" date="2017-11" db="EMBL/GenBank/DDBJ databases">
        <title>De-novo sequencing of pomegranate (Punica granatum L.) genome.</title>
        <authorList>
            <person name="Akparov Z."/>
            <person name="Amiraslanov A."/>
            <person name="Hajiyeva S."/>
            <person name="Abbasov M."/>
            <person name="Kaur K."/>
            <person name="Hamwieh A."/>
            <person name="Solovyev V."/>
            <person name="Salamov A."/>
            <person name="Braich B."/>
            <person name="Kosarev P."/>
            <person name="Mahmoud A."/>
            <person name="Hajiyev E."/>
            <person name="Babayeva S."/>
            <person name="Izzatullayeva V."/>
            <person name="Mammadov A."/>
            <person name="Mammadov A."/>
            <person name="Sharifova S."/>
            <person name="Ojaghi J."/>
            <person name="Eynullazada K."/>
            <person name="Bayramov B."/>
            <person name="Abdulazimova A."/>
            <person name="Shahmuradov I."/>
        </authorList>
    </citation>
    <scope>NUCLEOTIDE SEQUENCE [LARGE SCALE GENOMIC DNA]</scope>
    <source>
        <strain evidence="3">cv. AG2017</strain>
        <tissue evidence="2">Leaf</tissue>
    </source>
</reference>
<sequence length="179" mass="19885">MTFRNSTGFPEGRFSGHKRLLANLRGTFMDNRDHSDPRTPRDTRETLRKPRYQVPRSPPANAVRTIGSRDRYRGHIGPLRVPFRSTTLASRAITFKGFLTTLTLSREEVVTVRGPIHHPPLRSPTSPILHRAVVGASVPTPFSPSCRGCHLSGPSTRSFQPSLATLKATSPTLFLVHRG</sequence>
<gene>
    <name evidence="2" type="ORF">CRG98_030330</name>
</gene>
<evidence type="ECO:0000313" key="2">
    <source>
        <dbReference type="EMBL" id="PKI49287.1"/>
    </source>
</evidence>
<accession>A0A2I0IZ57</accession>
<organism evidence="2 3">
    <name type="scientific">Punica granatum</name>
    <name type="common">Pomegranate</name>
    <dbReference type="NCBI Taxonomy" id="22663"/>
    <lineage>
        <taxon>Eukaryota</taxon>
        <taxon>Viridiplantae</taxon>
        <taxon>Streptophyta</taxon>
        <taxon>Embryophyta</taxon>
        <taxon>Tracheophyta</taxon>
        <taxon>Spermatophyta</taxon>
        <taxon>Magnoliopsida</taxon>
        <taxon>eudicotyledons</taxon>
        <taxon>Gunneridae</taxon>
        <taxon>Pentapetalae</taxon>
        <taxon>rosids</taxon>
        <taxon>malvids</taxon>
        <taxon>Myrtales</taxon>
        <taxon>Lythraceae</taxon>
        <taxon>Punica</taxon>
    </lineage>
</organism>
<evidence type="ECO:0000256" key="1">
    <source>
        <dbReference type="SAM" id="MobiDB-lite"/>
    </source>
</evidence>
<proteinExistence type="predicted"/>
<dbReference type="EMBL" id="PGOL01002254">
    <property type="protein sequence ID" value="PKI49287.1"/>
    <property type="molecule type" value="Genomic_DNA"/>
</dbReference>
<dbReference type="Proteomes" id="UP000233551">
    <property type="component" value="Unassembled WGS sequence"/>
</dbReference>
<protein>
    <submittedName>
        <fullName evidence="2">Uncharacterized protein</fullName>
    </submittedName>
</protein>
<evidence type="ECO:0000313" key="3">
    <source>
        <dbReference type="Proteomes" id="UP000233551"/>
    </source>
</evidence>
<name>A0A2I0IZ57_PUNGR</name>
<feature type="region of interest" description="Disordered" evidence="1">
    <location>
        <begin position="26"/>
        <end position="61"/>
    </location>
</feature>
<keyword evidence="3" id="KW-1185">Reference proteome</keyword>